<organism evidence="1 2">
    <name type="scientific">Sphingomonas arvum</name>
    <dbReference type="NCBI Taxonomy" id="2992113"/>
    <lineage>
        <taxon>Bacteria</taxon>
        <taxon>Pseudomonadati</taxon>
        <taxon>Pseudomonadota</taxon>
        <taxon>Alphaproteobacteria</taxon>
        <taxon>Sphingomonadales</taxon>
        <taxon>Sphingomonadaceae</taxon>
        <taxon>Sphingomonas</taxon>
    </lineage>
</organism>
<evidence type="ECO:0000313" key="1">
    <source>
        <dbReference type="EMBL" id="MCW3796753.1"/>
    </source>
</evidence>
<evidence type="ECO:0000313" key="2">
    <source>
        <dbReference type="Proteomes" id="UP001526246"/>
    </source>
</evidence>
<dbReference type="RefSeq" id="WP_264880676.1">
    <property type="nucleotide sequence ID" value="NZ_JAPDOB010000001.1"/>
</dbReference>
<keyword evidence="2" id="KW-1185">Reference proteome</keyword>
<comment type="caution">
    <text evidence="1">The sequence shown here is derived from an EMBL/GenBank/DDBJ whole genome shotgun (WGS) entry which is preliminary data.</text>
</comment>
<sequence>MSVITPFPGAYPRKAIATFDRSELQRILDLYGRMVAAGHWRDYAMQFSPEVASFSAFRRTAERPEIRIEKRPSLQQKQGAWALMGEHGQVLKRGHELQPVLAPIERRLIKLVED</sequence>
<proteinExistence type="predicted"/>
<dbReference type="Proteomes" id="UP001526246">
    <property type="component" value="Unassembled WGS sequence"/>
</dbReference>
<reference evidence="1 2" key="1">
    <citation type="submission" date="2022-10" db="EMBL/GenBank/DDBJ databases">
        <title>Sphingomonas sp.</title>
        <authorList>
            <person name="Jin C."/>
        </authorList>
    </citation>
    <scope>NUCLEOTIDE SEQUENCE [LARGE SCALE GENOMIC DNA]</scope>
    <source>
        <strain evidence="1 2">BN140010</strain>
    </source>
</reference>
<accession>A0ABT3JCG6</accession>
<protein>
    <submittedName>
        <fullName evidence="1">DUF2794 domain-containing protein</fullName>
    </submittedName>
</protein>
<dbReference type="EMBL" id="JAPDOB010000001">
    <property type="protein sequence ID" value="MCW3796753.1"/>
    <property type="molecule type" value="Genomic_DNA"/>
</dbReference>
<dbReference type="Pfam" id="PF10984">
    <property type="entry name" value="DUF2794"/>
    <property type="match status" value="1"/>
</dbReference>
<gene>
    <name evidence="1" type="ORF">OMW55_02890</name>
</gene>
<dbReference type="InterPro" id="IPR021252">
    <property type="entry name" value="DUF2794"/>
</dbReference>
<name>A0ABT3JCG6_9SPHN</name>